<dbReference type="Pfam" id="PF00583">
    <property type="entry name" value="Acetyltransf_1"/>
    <property type="match status" value="1"/>
</dbReference>
<organism evidence="4 5">
    <name type="scientific">Streptomyces fructofermentans</name>
    <dbReference type="NCBI Taxonomy" id="152141"/>
    <lineage>
        <taxon>Bacteria</taxon>
        <taxon>Bacillati</taxon>
        <taxon>Actinomycetota</taxon>
        <taxon>Actinomycetes</taxon>
        <taxon>Kitasatosporales</taxon>
        <taxon>Streptomycetaceae</taxon>
        <taxon>Streptomyces</taxon>
    </lineage>
</organism>
<evidence type="ECO:0000313" key="4">
    <source>
        <dbReference type="EMBL" id="GGX75301.1"/>
    </source>
</evidence>
<evidence type="ECO:0000256" key="2">
    <source>
        <dbReference type="ARBA" id="ARBA00023315"/>
    </source>
</evidence>
<comment type="caution">
    <text evidence="4">The sequence shown here is derived from an EMBL/GenBank/DDBJ whole genome shotgun (WGS) entry which is preliminary data.</text>
</comment>
<dbReference type="InterPro" id="IPR050832">
    <property type="entry name" value="Bact_Acetyltransf"/>
</dbReference>
<evidence type="ECO:0000256" key="1">
    <source>
        <dbReference type="ARBA" id="ARBA00022679"/>
    </source>
</evidence>
<name>A0A918KT74_9ACTN</name>
<accession>A0A918KT74</accession>
<dbReference type="Gene3D" id="3.40.630.30">
    <property type="match status" value="1"/>
</dbReference>
<keyword evidence="1" id="KW-0808">Transferase</keyword>
<evidence type="ECO:0000259" key="3">
    <source>
        <dbReference type="PROSITE" id="PS51186"/>
    </source>
</evidence>
<sequence length="170" mass="18253">MTGMIGDRVTGRRVIRTVLAAEAQAVAALHARARATYYPDGLPDPGADWSASWRVAIERPDSHVLCLVEHGGILGVASFRTAEGAPADSVHLFQFHVDPDHWRAGVGSALHAACAEQWRVDGKRTATLGVHVDNLRARAFYAARGWVPDPEQPPAPGDHHLALVYAVAGE</sequence>
<gene>
    <name evidence="4" type="ORF">GCM10010515_48610</name>
</gene>
<dbReference type="AlphaFoldDB" id="A0A918KT74"/>
<dbReference type="InterPro" id="IPR000182">
    <property type="entry name" value="GNAT_dom"/>
</dbReference>
<reference evidence="4" key="2">
    <citation type="submission" date="2020-09" db="EMBL/GenBank/DDBJ databases">
        <authorList>
            <person name="Sun Q."/>
            <person name="Ohkuma M."/>
        </authorList>
    </citation>
    <scope>NUCLEOTIDE SEQUENCE</scope>
    <source>
        <strain evidence="4">JCM 4956</strain>
    </source>
</reference>
<dbReference type="PROSITE" id="PS51186">
    <property type="entry name" value="GNAT"/>
    <property type="match status" value="1"/>
</dbReference>
<feature type="domain" description="N-acetyltransferase" evidence="3">
    <location>
        <begin position="13"/>
        <end position="170"/>
    </location>
</feature>
<dbReference type="PANTHER" id="PTHR43877">
    <property type="entry name" value="AMINOALKYLPHOSPHONATE N-ACETYLTRANSFERASE-RELATED-RELATED"/>
    <property type="match status" value="1"/>
</dbReference>
<keyword evidence="2" id="KW-0012">Acyltransferase</keyword>
<dbReference type="GO" id="GO:0016747">
    <property type="term" value="F:acyltransferase activity, transferring groups other than amino-acyl groups"/>
    <property type="evidence" value="ECO:0007669"/>
    <property type="project" value="InterPro"/>
</dbReference>
<proteinExistence type="predicted"/>
<dbReference type="SUPFAM" id="SSF55729">
    <property type="entry name" value="Acyl-CoA N-acyltransferases (Nat)"/>
    <property type="match status" value="1"/>
</dbReference>
<reference evidence="4" key="1">
    <citation type="journal article" date="2014" name="Int. J. Syst. Evol. Microbiol.">
        <title>Complete genome sequence of Corynebacterium casei LMG S-19264T (=DSM 44701T), isolated from a smear-ripened cheese.</title>
        <authorList>
            <consortium name="US DOE Joint Genome Institute (JGI-PGF)"/>
            <person name="Walter F."/>
            <person name="Albersmeier A."/>
            <person name="Kalinowski J."/>
            <person name="Ruckert C."/>
        </authorList>
    </citation>
    <scope>NUCLEOTIDE SEQUENCE</scope>
    <source>
        <strain evidence="4">JCM 4956</strain>
    </source>
</reference>
<protein>
    <recommendedName>
        <fullName evidence="3">N-acetyltransferase domain-containing protein</fullName>
    </recommendedName>
</protein>
<dbReference type="CDD" id="cd04301">
    <property type="entry name" value="NAT_SF"/>
    <property type="match status" value="1"/>
</dbReference>
<dbReference type="Proteomes" id="UP000645555">
    <property type="component" value="Unassembled WGS sequence"/>
</dbReference>
<dbReference type="InterPro" id="IPR016181">
    <property type="entry name" value="Acyl_CoA_acyltransferase"/>
</dbReference>
<dbReference type="EMBL" id="BMWD01000018">
    <property type="protein sequence ID" value="GGX75301.1"/>
    <property type="molecule type" value="Genomic_DNA"/>
</dbReference>
<evidence type="ECO:0000313" key="5">
    <source>
        <dbReference type="Proteomes" id="UP000645555"/>
    </source>
</evidence>
<keyword evidence="5" id="KW-1185">Reference proteome</keyword>